<dbReference type="OrthoDB" id="9784571at2"/>
<dbReference type="PANTHER" id="PTHR30002">
    <property type="entry name" value="EPOXYQUEUOSINE REDUCTASE"/>
    <property type="match status" value="1"/>
</dbReference>
<dbReference type="GO" id="GO:0046872">
    <property type="term" value="F:metal ion binding"/>
    <property type="evidence" value="ECO:0007669"/>
    <property type="project" value="UniProtKB-KW"/>
</dbReference>
<keyword evidence="4" id="KW-0479">Metal-binding</keyword>
<evidence type="ECO:0000256" key="1">
    <source>
        <dbReference type="ARBA" id="ARBA00022485"/>
    </source>
</evidence>
<keyword evidence="3" id="KW-0819">tRNA processing</keyword>
<keyword evidence="5" id="KW-0671">Queuosine biosynthesis</keyword>
<dbReference type="GO" id="GO:0052693">
    <property type="term" value="F:epoxyqueuosine reductase activity"/>
    <property type="evidence" value="ECO:0007669"/>
    <property type="project" value="TreeGrafter"/>
</dbReference>
<dbReference type="InterPro" id="IPR004453">
    <property type="entry name" value="QueG"/>
</dbReference>
<evidence type="ECO:0000256" key="3">
    <source>
        <dbReference type="ARBA" id="ARBA00022694"/>
    </source>
</evidence>
<dbReference type="EMBL" id="CP001791">
    <property type="protein sequence ID" value="ADI00065.1"/>
    <property type="molecule type" value="Genomic_DNA"/>
</dbReference>
<evidence type="ECO:0000256" key="5">
    <source>
        <dbReference type="ARBA" id="ARBA00022785"/>
    </source>
</evidence>
<dbReference type="AlphaFoldDB" id="D6XXM2"/>
<dbReference type="Gene3D" id="3.30.70.20">
    <property type="match status" value="1"/>
</dbReference>
<feature type="domain" description="4Fe-4S ferredoxin-type" evidence="9">
    <location>
        <begin position="179"/>
        <end position="208"/>
    </location>
</feature>
<dbReference type="InterPro" id="IPR016024">
    <property type="entry name" value="ARM-type_fold"/>
</dbReference>
<accession>D6XXM2</accession>
<dbReference type="Pfam" id="PF13484">
    <property type="entry name" value="Fer4_16"/>
    <property type="match status" value="1"/>
</dbReference>
<dbReference type="InterPro" id="IPR017896">
    <property type="entry name" value="4Fe4S_Fe-S-bd"/>
</dbReference>
<gene>
    <name evidence="10" type="ordered locus">Bsel_2564</name>
</gene>
<dbReference type="SUPFAM" id="SSF54862">
    <property type="entry name" value="4Fe-4S ferredoxins"/>
    <property type="match status" value="1"/>
</dbReference>
<evidence type="ECO:0000256" key="2">
    <source>
        <dbReference type="ARBA" id="ARBA00022490"/>
    </source>
</evidence>
<dbReference type="NCBIfam" id="TIGR00276">
    <property type="entry name" value="tRNA epoxyqueuosine(34) reductase QueG"/>
    <property type="match status" value="1"/>
</dbReference>
<dbReference type="InterPro" id="IPR013542">
    <property type="entry name" value="QueG_DUF1730"/>
</dbReference>
<keyword evidence="11" id="KW-1185">Reference proteome</keyword>
<evidence type="ECO:0000256" key="8">
    <source>
        <dbReference type="ARBA" id="ARBA00023014"/>
    </source>
</evidence>
<name>D6XXM2_BACIE</name>
<keyword evidence="2" id="KW-0963">Cytoplasm</keyword>
<evidence type="ECO:0000256" key="4">
    <source>
        <dbReference type="ARBA" id="ARBA00022723"/>
    </source>
</evidence>
<dbReference type="InterPro" id="IPR017900">
    <property type="entry name" value="4Fe4S_Fe_S_CS"/>
</dbReference>
<dbReference type="GO" id="GO:0051539">
    <property type="term" value="F:4 iron, 4 sulfur cluster binding"/>
    <property type="evidence" value="ECO:0007669"/>
    <property type="project" value="UniProtKB-KW"/>
</dbReference>
<dbReference type="GO" id="GO:0008616">
    <property type="term" value="P:tRNA queuosine(34) biosynthetic process"/>
    <property type="evidence" value="ECO:0007669"/>
    <property type="project" value="UniProtKB-KW"/>
</dbReference>
<proteinExistence type="predicted"/>
<dbReference type="PROSITE" id="PS00198">
    <property type="entry name" value="4FE4S_FER_1"/>
    <property type="match status" value="1"/>
</dbReference>
<keyword evidence="8" id="KW-0411">Iron-sulfur</keyword>
<dbReference type="eggNOG" id="COG1600">
    <property type="taxonomic scope" value="Bacteria"/>
</dbReference>
<dbReference type="Pfam" id="PF13646">
    <property type="entry name" value="HEAT_2"/>
    <property type="match status" value="1"/>
</dbReference>
<dbReference type="InterPro" id="IPR011989">
    <property type="entry name" value="ARM-like"/>
</dbReference>
<evidence type="ECO:0000259" key="9">
    <source>
        <dbReference type="PROSITE" id="PS51379"/>
    </source>
</evidence>
<dbReference type="PANTHER" id="PTHR30002:SF4">
    <property type="entry name" value="EPOXYQUEUOSINE REDUCTASE"/>
    <property type="match status" value="1"/>
</dbReference>
<protein>
    <submittedName>
        <fullName evidence="10">Iron-sulfur cluster binding protein</fullName>
    </submittedName>
</protein>
<keyword evidence="1" id="KW-0004">4Fe-4S</keyword>
<dbReference type="HOGENOM" id="CLU_030790_2_0_9"/>
<evidence type="ECO:0000313" key="11">
    <source>
        <dbReference type="Proteomes" id="UP000000271"/>
    </source>
</evidence>
<dbReference type="KEGG" id="bse:Bsel_2564"/>
<dbReference type="PROSITE" id="PS51379">
    <property type="entry name" value="4FE4S_FER_2"/>
    <property type="match status" value="1"/>
</dbReference>
<evidence type="ECO:0000256" key="7">
    <source>
        <dbReference type="ARBA" id="ARBA00023004"/>
    </source>
</evidence>
<dbReference type="Pfam" id="PF08331">
    <property type="entry name" value="QueG_DUF1730"/>
    <property type="match status" value="1"/>
</dbReference>
<reference evidence="10" key="1">
    <citation type="submission" date="2009-10" db="EMBL/GenBank/DDBJ databases">
        <title>Complete sequence of Bacillus selenitireducens MLS10.</title>
        <authorList>
            <consortium name="US DOE Joint Genome Institute"/>
            <person name="Lucas S."/>
            <person name="Copeland A."/>
            <person name="Lapidus A."/>
            <person name="Glavina del Rio T."/>
            <person name="Dalin E."/>
            <person name="Tice H."/>
            <person name="Bruce D."/>
            <person name="Goodwin L."/>
            <person name="Pitluck S."/>
            <person name="Sims D."/>
            <person name="Brettin T."/>
            <person name="Detter J.C."/>
            <person name="Han C."/>
            <person name="Larimer F."/>
            <person name="Land M."/>
            <person name="Hauser L."/>
            <person name="Kyrpides N."/>
            <person name="Ovchinnikova G."/>
            <person name="Stolz J."/>
        </authorList>
    </citation>
    <scope>NUCLEOTIDE SEQUENCE [LARGE SCALE GENOMIC DNA]</scope>
    <source>
        <strain evidence="10">MLS10</strain>
    </source>
</reference>
<dbReference type="SUPFAM" id="SSF48371">
    <property type="entry name" value="ARM repeat"/>
    <property type="match status" value="1"/>
</dbReference>
<dbReference type="STRING" id="439292.Bsel_2564"/>
<keyword evidence="7" id="KW-0408">Iron</keyword>
<sequence length="397" mass="44330">MNRQMLKQRMIEYSKEIGIDKIGFASADPFVTLKERLRRSSDAGYASGFEEGTLEERTEPERLLPAAKTIVSIAMAYPSKMKNPPRSVKGERRGIFCRASWGEDYHHVLRRKLQELERFVQACDPDIRTALMVDTGALSDRAVAERAGIGWSAKNCAVITPEFGSYVYLGEMIMTVDLEPDQPLEDQCGSCTACIDACPTGALVQGGQLNAQRCIAYLTQTKGVLPKEFRKKIGNRLYGCDTCQTVCPENKGKHTDHHKEMQPDPEKVKPKLIPLLQMSNRQFKETYGSMAGSWRGKKPIQRNALIGLANFKDESALPEIEKVLHGDPRPEIRATAAWALAEIAGASARERLINQLSHDESEIVQEEIHDIMKHLPTANRLVKQEHEKGGLASDAEK</sequence>
<organism evidence="10 11">
    <name type="scientific">Bacillus selenitireducens (strain ATCC 700615 / DSM 15326 / MLS10)</name>
    <dbReference type="NCBI Taxonomy" id="439292"/>
    <lineage>
        <taxon>Bacteria</taxon>
        <taxon>Bacillati</taxon>
        <taxon>Bacillota</taxon>
        <taxon>Bacilli</taxon>
        <taxon>Bacillales</taxon>
        <taxon>Bacillaceae</taxon>
        <taxon>Salisediminibacterium</taxon>
    </lineage>
</organism>
<evidence type="ECO:0000313" key="10">
    <source>
        <dbReference type="EMBL" id="ADI00065.1"/>
    </source>
</evidence>
<keyword evidence="6" id="KW-0560">Oxidoreductase</keyword>
<dbReference type="Gene3D" id="1.25.10.10">
    <property type="entry name" value="Leucine-rich Repeat Variant"/>
    <property type="match status" value="1"/>
</dbReference>
<dbReference type="SMART" id="SM00567">
    <property type="entry name" value="EZ_HEAT"/>
    <property type="match status" value="2"/>
</dbReference>
<dbReference type="FunFam" id="3.30.70.20:FF:000037">
    <property type="entry name" value="Epoxyqueuosine reductase"/>
    <property type="match status" value="1"/>
</dbReference>
<dbReference type="Proteomes" id="UP000000271">
    <property type="component" value="Chromosome"/>
</dbReference>
<dbReference type="InterPro" id="IPR004155">
    <property type="entry name" value="PBS_lyase_HEAT"/>
</dbReference>
<evidence type="ECO:0000256" key="6">
    <source>
        <dbReference type="ARBA" id="ARBA00023002"/>
    </source>
</evidence>
<dbReference type="RefSeq" id="WP_013173486.1">
    <property type="nucleotide sequence ID" value="NC_014219.1"/>
</dbReference>